<evidence type="ECO:0000313" key="1">
    <source>
        <dbReference type="EMBL" id="REF00516.1"/>
    </source>
</evidence>
<organism evidence="1 2">
    <name type="scientific">Thermomonospora umbrina</name>
    <dbReference type="NCBI Taxonomy" id="111806"/>
    <lineage>
        <taxon>Bacteria</taxon>
        <taxon>Bacillati</taxon>
        <taxon>Actinomycetota</taxon>
        <taxon>Actinomycetes</taxon>
        <taxon>Streptosporangiales</taxon>
        <taxon>Thermomonosporaceae</taxon>
        <taxon>Thermomonospora</taxon>
    </lineage>
</organism>
<evidence type="ECO:0000313" key="2">
    <source>
        <dbReference type="Proteomes" id="UP000256661"/>
    </source>
</evidence>
<dbReference type="AlphaFoldDB" id="A0A3D9T5J0"/>
<keyword evidence="2" id="KW-1185">Reference proteome</keyword>
<comment type="caution">
    <text evidence="1">The sequence shown here is derived from an EMBL/GenBank/DDBJ whole genome shotgun (WGS) entry which is preliminary data.</text>
</comment>
<sequence length="86" mass="9624">MGQRLHLGEAVTCGCGHDAFWYAEIVYGTDGDTDYEYGYFCHAPKPSPRDLKPPGREHWVILEHTVRRLPHATPVTEPSDTNASTP</sequence>
<name>A0A3D9T5J0_9ACTN</name>
<reference evidence="1 2" key="1">
    <citation type="submission" date="2018-08" db="EMBL/GenBank/DDBJ databases">
        <title>Sequencing the genomes of 1000 actinobacteria strains.</title>
        <authorList>
            <person name="Klenk H.-P."/>
        </authorList>
    </citation>
    <scope>NUCLEOTIDE SEQUENCE [LARGE SCALE GENOMIC DNA]</scope>
    <source>
        <strain evidence="1 2">DSM 43927</strain>
    </source>
</reference>
<accession>A0A3D9T5J0</accession>
<dbReference type="Proteomes" id="UP000256661">
    <property type="component" value="Unassembled WGS sequence"/>
</dbReference>
<proteinExistence type="predicted"/>
<dbReference type="RefSeq" id="WP_170177843.1">
    <property type="nucleotide sequence ID" value="NZ_QTTT01000001.1"/>
</dbReference>
<dbReference type="EMBL" id="QTTT01000001">
    <property type="protein sequence ID" value="REF00516.1"/>
    <property type="molecule type" value="Genomic_DNA"/>
</dbReference>
<gene>
    <name evidence="1" type="ORF">DFJ69_6060</name>
</gene>
<protein>
    <submittedName>
        <fullName evidence="1">Uncharacterized protein</fullName>
    </submittedName>
</protein>